<organism evidence="6">
    <name type="scientific">Daucus carota</name>
    <name type="common">Wild carrot</name>
    <dbReference type="NCBI Taxonomy" id="4039"/>
    <lineage>
        <taxon>Eukaryota</taxon>
        <taxon>Viridiplantae</taxon>
        <taxon>Streptophyta</taxon>
        <taxon>Embryophyta</taxon>
        <taxon>Tracheophyta</taxon>
        <taxon>Spermatophyta</taxon>
        <taxon>Magnoliopsida</taxon>
        <taxon>eudicotyledons</taxon>
        <taxon>Gunneridae</taxon>
        <taxon>Pentapetalae</taxon>
        <taxon>asterids</taxon>
        <taxon>campanulids</taxon>
        <taxon>Apiales</taxon>
        <taxon>Apiaceae</taxon>
        <taxon>Apioideae</taxon>
        <taxon>Scandiceae</taxon>
        <taxon>Daucinae</taxon>
        <taxon>Daucus</taxon>
        <taxon>Daucus sect. Daucus</taxon>
    </lineage>
</organism>
<feature type="coiled-coil region" evidence="4">
    <location>
        <begin position="383"/>
        <end position="417"/>
    </location>
</feature>
<dbReference type="CDD" id="cd14707">
    <property type="entry name" value="bZIP_plant_BZIP46"/>
    <property type="match status" value="1"/>
</dbReference>
<sequence>MGSYINFKNYGVTSQTEGSSSKQAENLSLARQSSVYSLTFEELQNTLDGVGKDFGSMNMDELLKSIWTAEGNQPVISSGDIRQGIPFPGGNLNKQGSLTLPRTLSQKTVDEVWKDLLKETDNIRDGNGGMNLSEREATLSEMTLEEFLSRAGVVGGTTHFGRSYNGSHGDITQQDNSNADLPFGFPQTEISYESRSNNVLKNSNAVHNPYSSLGLNSGGIIPQQQPRQQQQTHLPKQVTLAFASPLNEGNNAQLTSLGTRSPLVRRGDPFMDNSATQSCVRQSREIGIASLAPCVAIPVGYHKSQLTSNMNPDRNLDASSLSHSPYAYNEGTNGRRTGTFEKVVERRRKRMIKNRESAARSRARKQSSLLVLSISYRHVFGTVMAYTLELEAEVAKLKEVNEEMQSKQEEFMEMQKNQILEKMNMPWGSKRLCLRRTLTGPW</sequence>
<protein>
    <submittedName>
        <fullName evidence="6">ABA-responsive element-binding transcription factor 3</fullName>
    </submittedName>
</protein>
<dbReference type="PROSITE" id="PS00036">
    <property type="entry name" value="BZIP_BASIC"/>
    <property type="match status" value="1"/>
</dbReference>
<dbReference type="PANTHER" id="PTHR22952">
    <property type="entry name" value="CAMP-RESPONSE ELEMENT BINDING PROTEIN-RELATED"/>
    <property type="match status" value="1"/>
</dbReference>
<name>A0A866U846_DAUCA</name>
<dbReference type="GO" id="GO:0005634">
    <property type="term" value="C:nucleus"/>
    <property type="evidence" value="ECO:0007669"/>
    <property type="project" value="UniProtKB-SubCell"/>
</dbReference>
<dbReference type="PANTHER" id="PTHR22952:SF463">
    <property type="entry name" value="ABSCISIC ACID-INSENSITIVE 5-LIKE PROTEIN 7"/>
    <property type="match status" value="1"/>
</dbReference>
<evidence type="ECO:0000259" key="5">
    <source>
        <dbReference type="PROSITE" id="PS00036"/>
    </source>
</evidence>
<dbReference type="SMART" id="SM00338">
    <property type="entry name" value="BRLZ"/>
    <property type="match status" value="1"/>
</dbReference>
<dbReference type="Gene3D" id="1.20.5.170">
    <property type="match status" value="1"/>
</dbReference>
<accession>A0A866U846</accession>
<dbReference type="InterPro" id="IPR043452">
    <property type="entry name" value="BZIP46-like"/>
</dbReference>
<evidence type="ECO:0000256" key="4">
    <source>
        <dbReference type="SAM" id="Coils"/>
    </source>
</evidence>
<feature type="domain" description="BZIP" evidence="5">
    <location>
        <begin position="349"/>
        <end position="364"/>
    </location>
</feature>
<proteinExistence type="evidence at transcript level"/>
<evidence type="ECO:0000256" key="1">
    <source>
        <dbReference type="ARBA" id="ARBA00004123"/>
    </source>
</evidence>
<keyword evidence="2" id="KW-0238">DNA-binding</keyword>
<reference evidence="6" key="1">
    <citation type="submission" date="2020-04" db="EMBL/GenBank/DDBJ databases">
        <title>Carrot ABA-responsive element-binding transcription factor 3 alters stomatal density and reduces ABA sensitivity in transgenic Arabidopsis.</title>
        <authorList>
            <person name="Wang Y.-H."/>
        </authorList>
    </citation>
    <scope>NUCLEOTIDE SEQUENCE</scope>
</reference>
<keyword evidence="4" id="KW-0175">Coiled coil</keyword>
<dbReference type="GO" id="GO:0003700">
    <property type="term" value="F:DNA-binding transcription factor activity"/>
    <property type="evidence" value="ECO:0007669"/>
    <property type="project" value="InterPro"/>
</dbReference>
<dbReference type="GO" id="GO:0045893">
    <property type="term" value="P:positive regulation of DNA-templated transcription"/>
    <property type="evidence" value="ECO:0007669"/>
    <property type="project" value="InterPro"/>
</dbReference>
<evidence type="ECO:0000313" key="6">
    <source>
        <dbReference type="EMBL" id="QOE54939.1"/>
    </source>
</evidence>
<evidence type="ECO:0000256" key="3">
    <source>
        <dbReference type="ARBA" id="ARBA00023242"/>
    </source>
</evidence>
<comment type="subcellular location">
    <subcellularLocation>
        <location evidence="1">Nucleus</location>
    </subcellularLocation>
</comment>
<evidence type="ECO:0000256" key="2">
    <source>
        <dbReference type="ARBA" id="ARBA00023125"/>
    </source>
</evidence>
<dbReference type="InterPro" id="IPR004827">
    <property type="entry name" value="bZIP"/>
</dbReference>
<dbReference type="GO" id="GO:0003677">
    <property type="term" value="F:DNA binding"/>
    <property type="evidence" value="ECO:0007669"/>
    <property type="project" value="UniProtKB-KW"/>
</dbReference>
<dbReference type="AlphaFoldDB" id="A0A866U846"/>
<keyword evidence="3" id="KW-0539">Nucleus</keyword>
<dbReference type="EMBL" id="MT362083">
    <property type="protein sequence ID" value="QOE54939.1"/>
    <property type="molecule type" value="mRNA"/>
</dbReference>